<feature type="compositionally biased region" description="Polar residues" evidence="6">
    <location>
        <begin position="232"/>
        <end position="246"/>
    </location>
</feature>
<evidence type="ECO:0000256" key="4">
    <source>
        <dbReference type="ARBA" id="ARBA00022917"/>
    </source>
</evidence>
<dbReference type="STRING" id="5601.A0A0D2GBK8"/>
<dbReference type="GO" id="GO:0003676">
    <property type="term" value="F:nucleic acid binding"/>
    <property type="evidence" value="ECO:0007669"/>
    <property type="project" value="InterPro"/>
</dbReference>
<keyword evidence="2" id="KW-0547">Nucleotide-binding</keyword>
<name>A0A0D2GBK8_9EURO</name>
<organism evidence="8 9">
    <name type="scientific">Phialophora macrospora</name>
    <dbReference type="NCBI Taxonomy" id="1851006"/>
    <lineage>
        <taxon>Eukaryota</taxon>
        <taxon>Fungi</taxon>
        <taxon>Dikarya</taxon>
        <taxon>Ascomycota</taxon>
        <taxon>Pezizomycotina</taxon>
        <taxon>Eurotiomycetes</taxon>
        <taxon>Chaetothyriomycetidae</taxon>
        <taxon>Chaetothyriales</taxon>
        <taxon>Herpotrichiellaceae</taxon>
        <taxon>Phialophora</taxon>
    </lineage>
</organism>
<keyword evidence="1 8" id="KW-0436">Ligase</keyword>
<dbReference type="PANTHER" id="PTHR22594:SF34">
    <property type="entry name" value="ASPARAGINE--TRNA LIGASE, MITOCHONDRIAL-RELATED"/>
    <property type="match status" value="1"/>
</dbReference>
<dbReference type="InterPro" id="IPR012340">
    <property type="entry name" value="NA-bd_OB-fold"/>
</dbReference>
<dbReference type="PROSITE" id="PS50862">
    <property type="entry name" value="AA_TRNA_LIGASE_II"/>
    <property type="match status" value="1"/>
</dbReference>
<dbReference type="AlphaFoldDB" id="A0A0D2GBK8"/>
<dbReference type="SUPFAM" id="SSF55681">
    <property type="entry name" value="Class II aaRS and biotin synthetases"/>
    <property type="match status" value="1"/>
</dbReference>
<feature type="region of interest" description="Disordered" evidence="6">
    <location>
        <begin position="228"/>
        <end position="247"/>
    </location>
</feature>
<feature type="region of interest" description="Disordered" evidence="6">
    <location>
        <begin position="34"/>
        <end position="58"/>
    </location>
</feature>
<dbReference type="Gene3D" id="2.40.50.140">
    <property type="entry name" value="Nucleic acid-binding proteins"/>
    <property type="match status" value="1"/>
</dbReference>
<dbReference type="GO" id="GO:0004816">
    <property type="term" value="F:asparagine-tRNA ligase activity"/>
    <property type="evidence" value="ECO:0007669"/>
    <property type="project" value="TreeGrafter"/>
</dbReference>
<dbReference type="InterPro" id="IPR006195">
    <property type="entry name" value="aa-tRNA-synth_II"/>
</dbReference>
<evidence type="ECO:0000256" key="1">
    <source>
        <dbReference type="ARBA" id="ARBA00022598"/>
    </source>
</evidence>
<dbReference type="GO" id="GO:0005524">
    <property type="term" value="F:ATP binding"/>
    <property type="evidence" value="ECO:0007669"/>
    <property type="project" value="UniProtKB-KW"/>
</dbReference>
<reference evidence="8 9" key="1">
    <citation type="submission" date="2015-01" db="EMBL/GenBank/DDBJ databases">
        <title>The Genome Sequence of Capronia semiimmersa CBS27337.</title>
        <authorList>
            <consortium name="The Broad Institute Genomics Platform"/>
            <person name="Cuomo C."/>
            <person name="de Hoog S."/>
            <person name="Gorbushina A."/>
            <person name="Stielow B."/>
            <person name="Teixiera M."/>
            <person name="Abouelleil A."/>
            <person name="Chapman S.B."/>
            <person name="Priest M."/>
            <person name="Young S.K."/>
            <person name="Wortman J."/>
            <person name="Nusbaum C."/>
            <person name="Birren B."/>
        </authorList>
    </citation>
    <scope>NUCLEOTIDE SEQUENCE [LARGE SCALE GENOMIC DNA]</scope>
    <source>
        <strain evidence="8 9">CBS 27337</strain>
    </source>
</reference>
<protein>
    <submittedName>
        <fullName evidence="8">Asparagine-tRNA ligase</fullName>
    </submittedName>
</protein>
<dbReference type="Pfam" id="PF00152">
    <property type="entry name" value="tRNA-synt_2"/>
    <property type="match status" value="1"/>
</dbReference>
<keyword evidence="3" id="KW-0067">ATP-binding</keyword>
<dbReference type="SUPFAM" id="SSF50249">
    <property type="entry name" value="Nucleic acid-binding proteins"/>
    <property type="match status" value="1"/>
</dbReference>
<dbReference type="GO" id="GO:0005739">
    <property type="term" value="C:mitochondrion"/>
    <property type="evidence" value="ECO:0007669"/>
    <property type="project" value="TreeGrafter"/>
</dbReference>
<evidence type="ECO:0000256" key="6">
    <source>
        <dbReference type="SAM" id="MobiDB-lite"/>
    </source>
</evidence>
<evidence type="ECO:0000256" key="2">
    <source>
        <dbReference type="ARBA" id="ARBA00022741"/>
    </source>
</evidence>
<proteinExistence type="predicted"/>
<dbReference type="PRINTS" id="PR01042">
    <property type="entry name" value="TRNASYNTHASP"/>
</dbReference>
<accession>A0A0D2GBK8</accession>
<dbReference type="HOGENOM" id="CLU_004553_2_0_1"/>
<evidence type="ECO:0000313" key="9">
    <source>
        <dbReference type="Proteomes" id="UP000054266"/>
    </source>
</evidence>
<sequence>MLWRTLQSPLRLTDDLLLRFPHLRVSSRQTRTSFPSLGVRGLHDQKEADTTPTPPTVRHERLIAGPAKGDKVDLDKPIRVTGLVRSIRKQKKVAFARIGDGSTLANIQAVFPDPQLARDITNGAYVALIGKWIPSQGAGQSHELRVEDIETIGEGNTSDNPIQKQSMSTDFLRTVPHLRMRTAFHSLVNRTRSHLISSIGSFFSHARNPVYQVLPPLITSSDCEGAGEAFTISPQSHGQTPGTSEAASKEQQRMYFREPKYLTVSSQLHLEAHAAEQGAVFAFSPTFRAEESDTARHLSEFYMLETEYRHVSFESLIARVENLVKYLVRSLQSHQTGKELLEYYADQKHRSTDVESVDLGFRWKKLLGHWHVVDYTSAMSALERAYESSNGELFVHRPRWGQGLQLEHERWIVANLADDHPVFVTHYPKAVKPFYMLPSSALAPVENADKDPSRETVACFDLLLPFGYCEIVGGSLREHRLEQLIRSMREKGLLKQVEAIPGSNGNGNGNGSAAYPFLQPGESLGNLKWYADLRRFGSSPHGGYGLGFDRLVAYLTGVSNLREVVPFPRTWGRADC</sequence>
<feature type="domain" description="Aminoacyl-transfer RNA synthetases class-II family profile" evidence="7">
    <location>
        <begin position="280"/>
        <end position="566"/>
    </location>
</feature>
<dbReference type="PANTHER" id="PTHR22594">
    <property type="entry name" value="ASPARTYL/LYSYL-TRNA SYNTHETASE"/>
    <property type="match status" value="1"/>
</dbReference>
<dbReference type="EMBL" id="KN846958">
    <property type="protein sequence ID" value="KIW69439.1"/>
    <property type="molecule type" value="Genomic_DNA"/>
</dbReference>
<gene>
    <name evidence="8" type="ORF">PV04_05316</name>
</gene>
<keyword evidence="9" id="KW-1185">Reference proteome</keyword>
<dbReference type="InterPro" id="IPR004364">
    <property type="entry name" value="Aa-tRNA-synt_II"/>
</dbReference>
<evidence type="ECO:0000256" key="5">
    <source>
        <dbReference type="ARBA" id="ARBA00023146"/>
    </source>
</evidence>
<keyword evidence="5" id="KW-0030">Aminoacyl-tRNA synthetase</keyword>
<dbReference type="Proteomes" id="UP000054266">
    <property type="component" value="Unassembled WGS sequence"/>
</dbReference>
<dbReference type="InterPro" id="IPR004365">
    <property type="entry name" value="NA-bd_OB_tRNA"/>
</dbReference>
<dbReference type="CDD" id="cd04318">
    <property type="entry name" value="EcAsnRS_like_N"/>
    <property type="match status" value="1"/>
</dbReference>
<evidence type="ECO:0000259" key="7">
    <source>
        <dbReference type="PROSITE" id="PS50862"/>
    </source>
</evidence>
<dbReference type="InterPro" id="IPR045864">
    <property type="entry name" value="aa-tRNA-synth_II/BPL/LPL"/>
</dbReference>
<evidence type="ECO:0000256" key="3">
    <source>
        <dbReference type="ARBA" id="ARBA00022840"/>
    </source>
</evidence>
<dbReference type="InterPro" id="IPR002312">
    <property type="entry name" value="Asp/Asn-tRNA-synth_IIb"/>
</dbReference>
<keyword evidence="4" id="KW-0648">Protein biosynthesis</keyword>
<evidence type="ECO:0000313" key="8">
    <source>
        <dbReference type="EMBL" id="KIW69439.1"/>
    </source>
</evidence>
<dbReference type="Gene3D" id="3.30.930.10">
    <property type="entry name" value="Bira Bifunctional Protein, Domain 2"/>
    <property type="match status" value="1"/>
</dbReference>
<dbReference type="Pfam" id="PF01336">
    <property type="entry name" value="tRNA_anti-codon"/>
    <property type="match status" value="1"/>
</dbReference>
<dbReference type="GO" id="GO:0006421">
    <property type="term" value="P:asparaginyl-tRNA aminoacylation"/>
    <property type="evidence" value="ECO:0007669"/>
    <property type="project" value="TreeGrafter"/>
</dbReference>